<dbReference type="GO" id="GO:0016787">
    <property type="term" value="F:hydrolase activity"/>
    <property type="evidence" value="ECO:0007669"/>
    <property type="project" value="UniProtKB-KW"/>
</dbReference>
<dbReference type="Gene3D" id="3.40.50.1820">
    <property type="entry name" value="alpha/beta hydrolase"/>
    <property type="match status" value="1"/>
</dbReference>
<evidence type="ECO:0000313" key="3">
    <source>
        <dbReference type="EMBL" id="ABX42031.1"/>
    </source>
</evidence>
<dbReference type="RefSeq" id="WP_012199685.1">
    <property type="nucleotide sequence ID" value="NC_010001.1"/>
</dbReference>
<organism evidence="3 4">
    <name type="scientific">Lachnoclostridium phytofermentans (strain ATCC 700394 / DSM 18823 / ISDg)</name>
    <name type="common">Clostridium phytofermentans</name>
    <dbReference type="NCBI Taxonomy" id="357809"/>
    <lineage>
        <taxon>Bacteria</taxon>
        <taxon>Bacillati</taxon>
        <taxon>Bacillota</taxon>
        <taxon>Clostridia</taxon>
        <taxon>Lachnospirales</taxon>
        <taxon>Lachnospiraceae</taxon>
    </lineage>
</organism>
<keyword evidence="1 3" id="KW-0378">Hydrolase</keyword>
<accession>A9KRF7</accession>
<dbReference type="STRING" id="357809.Cphy_1659"/>
<feature type="domain" description="AB hydrolase-1" evidence="2">
    <location>
        <begin position="25"/>
        <end position="255"/>
    </location>
</feature>
<keyword evidence="4" id="KW-1185">Reference proteome</keyword>
<dbReference type="InterPro" id="IPR050266">
    <property type="entry name" value="AB_hydrolase_sf"/>
</dbReference>
<dbReference type="SUPFAM" id="SSF53474">
    <property type="entry name" value="alpha/beta-Hydrolases"/>
    <property type="match status" value="1"/>
</dbReference>
<dbReference type="PRINTS" id="PR00111">
    <property type="entry name" value="ABHYDROLASE"/>
</dbReference>
<dbReference type="KEGG" id="cpy:Cphy_1659"/>
<dbReference type="EMBL" id="CP000885">
    <property type="protein sequence ID" value="ABX42031.1"/>
    <property type="molecule type" value="Genomic_DNA"/>
</dbReference>
<dbReference type="Proteomes" id="UP000000370">
    <property type="component" value="Chromosome"/>
</dbReference>
<dbReference type="OrthoDB" id="9773293at2"/>
<evidence type="ECO:0000313" key="4">
    <source>
        <dbReference type="Proteomes" id="UP000000370"/>
    </source>
</evidence>
<dbReference type="InterPro" id="IPR000073">
    <property type="entry name" value="AB_hydrolase_1"/>
</dbReference>
<dbReference type="eggNOG" id="COG2267">
    <property type="taxonomic scope" value="Bacteria"/>
</dbReference>
<proteinExistence type="predicted"/>
<dbReference type="GO" id="GO:0016020">
    <property type="term" value="C:membrane"/>
    <property type="evidence" value="ECO:0007669"/>
    <property type="project" value="TreeGrafter"/>
</dbReference>
<protein>
    <submittedName>
        <fullName evidence="3">Alpha/beta hydrolase fold</fullName>
    </submittedName>
</protein>
<dbReference type="AlphaFoldDB" id="A9KRF7"/>
<dbReference type="ESTHER" id="cloph-a9krf7">
    <property type="family name" value="Haloperoxidase"/>
</dbReference>
<dbReference type="InterPro" id="IPR029058">
    <property type="entry name" value="AB_hydrolase_fold"/>
</dbReference>
<dbReference type="InterPro" id="IPR000639">
    <property type="entry name" value="Epox_hydrolase-like"/>
</dbReference>
<dbReference type="PANTHER" id="PTHR43798">
    <property type="entry name" value="MONOACYLGLYCEROL LIPASE"/>
    <property type="match status" value="1"/>
</dbReference>
<gene>
    <name evidence="3" type="ordered locus">Cphy_1659</name>
</gene>
<dbReference type="PRINTS" id="PR00412">
    <property type="entry name" value="EPOXHYDRLASE"/>
</dbReference>
<reference evidence="4" key="1">
    <citation type="submission" date="2007-11" db="EMBL/GenBank/DDBJ databases">
        <title>Complete genome sequence of Clostridium phytofermentans ISDg.</title>
        <authorList>
            <person name="Leschine S.B."/>
            <person name="Warnick T.A."/>
            <person name="Blanchard J.L."/>
            <person name="Schnell D.J."/>
            <person name="Petit E.L."/>
            <person name="LaTouf W.G."/>
            <person name="Copeland A."/>
            <person name="Lucas S."/>
            <person name="Lapidus A."/>
            <person name="Barry K."/>
            <person name="Glavina del Rio T."/>
            <person name="Dalin E."/>
            <person name="Tice H."/>
            <person name="Pitluck S."/>
            <person name="Kiss H."/>
            <person name="Brettin T."/>
            <person name="Bruce D."/>
            <person name="Detter J.C."/>
            <person name="Han C."/>
            <person name="Kuske C."/>
            <person name="Schmutz J."/>
            <person name="Larimer F."/>
            <person name="Land M."/>
            <person name="Hauser L."/>
            <person name="Kyrpides N."/>
            <person name="Kim E.A."/>
            <person name="Richardson P."/>
        </authorList>
    </citation>
    <scope>NUCLEOTIDE SEQUENCE [LARGE SCALE GENOMIC DNA]</scope>
    <source>
        <strain evidence="4">ATCC 700394 / DSM 18823 / ISDg</strain>
    </source>
</reference>
<dbReference type="PANTHER" id="PTHR43798:SF31">
    <property type="entry name" value="AB HYDROLASE SUPERFAMILY PROTEIN YCLE"/>
    <property type="match status" value="1"/>
</dbReference>
<evidence type="ECO:0000256" key="1">
    <source>
        <dbReference type="ARBA" id="ARBA00022801"/>
    </source>
</evidence>
<evidence type="ECO:0000259" key="2">
    <source>
        <dbReference type="Pfam" id="PF00561"/>
    </source>
</evidence>
<sequence>MGYYVNTGANVKIYVEDLNQEGEKTILFIHGWPGDHNLFEYQFDQLPKMGFRCIGVDTRGFGNSDKPWTGYDYNTLSDDIRAVIDALELHNITLAGHSTGGGIAVRYMARHKGHGVSKLVLIDAAAPSVIKRPNFPYGLDKEAVDQIIQGTYTDRPKMLQDFGNIFFFQHITQAFSDWFFQLGLKAAGWATAAIANTWINEVLFSDLETINVPTLIIHGIHDKVVPFQLGQIQNESIKNSKLIPFYYSGHATFYDQKDEFNEELVKFVEE</sequence>
<dbReference type="HOGENOM" id="CLU_020336_12_3_9"/>
<dbReference type="Pfam" id="PF00561">
    <property type="entry name" value="Abhydrolase_1"/>
    <property type="match status" value="1"/>
</dbReference>
<name>A9KRF7_LACP7</name>